<evidence type="ECO:0000256" key="1">
    <source>
        <dbReference type="SAM" id="MobiDB-lite"/>
    </source>
</evidence>
<dbReference type="InterPro" id="IPR036609">
    <property type="entry name" value="LCCL_sf"/>
</dbReference>
<dbReference type="Gene3D" id="2.170.130.20">
    <property type="entry name" value="LCCL-like domain"/>
    <property type="match status" value="1"/>
</dbReference>
<dbReference type="Proteomes" id="UP000008144">
    <property type="component" value="Unassembled WGS sequence"/>
</dbReference>
<dbReference type="PROSITE" id="PS50820">
    <property type="entry name" value="LCCL"/>
    <property type="match status" value="1"/>
</dbReference>
<accession>A0A1W2WF34</accession>
<dbReference type="KEGG" id="cin:100179033"/>
<dbReference type="InterPro" id="IPR004043">
    <property type="entry name" value="LCCL"/>
</dbReference>
<evidence type="ECO:0000259" key="3">
    <source>
        <dbReference type="PROSITE" id="PS50820"/>
    </source>
</evidence>
<dbReference type="Ensembl" id="ENSCINT00000031402.1">
    <property type="protein sequence ID" value="ENSCINP00000035470.1"/>
    <property type="gene ID" value="ENSCING00000019419.1"/>
</dbReference>
<keyword evidence="2" id="KW-1133">Transmembrane helix</keyword>
<name>H2Y0N6_CIOIN</name>
<proteinExistence type="predicted"/>
<reference evidence="5" key="1">
    <citation type="journal article" date="2002" name="Science">
        <title>The draft genome of Ciona intestinalis: insights into chordate and vertebrate origins.</title>
        <authorList>
            <person name="Dehal P."/>
            <person name="Satou Y."/>
            <person name="Campbell R.K."/>
            <person name="Chapman J."/>
            <person name="Degnan B."/>
            <person name="De Tomaso A."/>
            <person name="Davidson B."/>
            <person name="Di Gregorio A."/>
            <person name="Gelpke M."/>
            <person name="Goodstein D.M."/>
            <person name="Harafuji N."/>
            <person name="Hastings K.E."/>
            <person name="Ho I."/>
            <person name="Hotta K."/>
            <person name="Huang W."/>
            <person name="Kawashima T."/>
            <person name="Lemaire P."/>
            <person name="Martinez D."/>
            <person name="Meinertzhagen I.A."/>
            <person name="Necula S."/>
            <person name="Nonaka M."/>
            <person name="Putnam N."/>
            <person name="Rash S."/>
            <person name="Saiga H."/>
            <person name="Satake M."/>
            <person name="Terry A."/>
            <person name="Yamada L."/>
            <person name="Wang H.G."/>
            <person name="Awazu S."/>
            <person name="Azumi K."/>
            <person name="Boore J."/>
            <person name="Branno M."/>
            <person name="Chin-Bow S."/>
            <person name="DeSantis R."/>
            <person name="Doyle S."/>
            <person name="Francino P."/>
            <person name="Keys D.N."/>
            <person name="Haga S."/>
            <person name="Hayashi H."/>
            <person name="Hino K."/>
            <person name="Imai K.S."/>
            <person name="Inaba K."/>
            <person name="Kano S."/>
            <person name="Kobayashi K."/>
            <person name="Kobayashi M."/>
            <person name="Lee B.I."/>
            <person name="Makabe K.W."/>
            <person name="Manohar C."/>
            <person name="Matassi G."/>
            <person name="Medina M."/>
            <person name="Mochizuki Y."/>
            <person name="Mount S."/>
            <person name="Morishita T."/>
            <person name="Miura S."/>
            <person name="Nakayama A."/>
            <person name="Nishizaka S."/>
            <person name="Nomoto H."/>
            <person name="Ohta F."/>
            <person name="Oishi K."/>
            <person name="Rigoutsos I."/>
            <person name="Sano M."/>
            <person name="Sasaki A."/>
            <person name="Sasakura Y."/>
            <person name="Shoguchi E."/>
            <person name="Shin-i T."/>
            <person name="Spagnuolo A."/>
            <person name="Stainier D."/>
            <person name="Suzuki M.M."/>
            <person name="Tassy O."/>
            <person name="Takatori N."/>
            <person name="Tokuoka M."/>
            <person name="Yagi K."/>
            <person name="Yoshizaki F."/>
            <person name="Wada S."/>
            <person name="Zhang C."/>
            <person name="Hyatt P.D."/>
            <person name="Larimer F."/>
            <person name="Detter C."/>
            <person name="Doggett N."/>
            <person name="Glavina T."/>
            <person name="Hawkins T."/>
            <person name="Richardson P."/>
            <person name="Lucas S."/>
            <person name="Kohara Y."/>
            <person name="Levine M."/>
            <person name="Satoh N."/>
            <person name="Rokhsar D.S."/>
        </authorList>
    </citation>
    <scope>NUCLEOTIDE SEQUENCE [LARGE SCALE GENOMIC DNA]</scope>
</reference>
<dbReference type="OrthoDB" id="441660at2759"/>
<keyword evidence="2" id="KW-0472">Membrane</keyword>
<dbReference type="HOGENOM" id="CLU_754309_0_0_1"/>
<dbReference type="PANTHER" id="PTHR31331:SF1">
    <property type="entry name" value="CYSTEINE RICH SECRETORY PROTEIN LCCL DOMAIN CONTAINING 2"/>
    <property type="match status" value="1"/>
</dbReference>
<feature type="domain" description="LCCL" evidence="3">
    <location>
        <begin position="21"/>
        <end position="127"/>
    </location>
</feature>
<feature type="region of interest" description="Disordered" evidence="1">
    <location>
        <begin position="210"/>
        <end position="229"/>
    </location>
</feature>
<dbReference type="Pfam" id="PF03815">
    <property type="entry name" value="LCCL"/>
    <property type="match status" value="1"/>
</dbReference>
<sequence length="367" mass="40357">MLESQSIYKYLYCTLCISCFVTGIITEEIRNLTCGDSPQSLSIYFKHHSKKVRCPAECNLDKCRVTGTHTYTSYSSICCAGIHDGIIYSDEGGLLNVHINPSGGRNYAGTTSNGVKSHSKISWFSEFTLTAEKNSLVQNLIELKTTTAAKTSTTTTAVPTTTTTTPTTTTTTTVPTTTTTTVPTITTTVTKTTKYTTTTIVPTATTLDTRNRPTTKALPKTLSTTTPHTTTTTPALINSIILNPLRQNNTELLQKINKPVKDDTVNFKTDTTEINESFVAGISFHQKLILCISAVFVFAAVVLLVLIKRRHRIRRRMQPEPCVCYVSIDTSKQGLLNDPETCDRDCVVREKLCHDCDAECNASAYSF</sequence>
<evidence type="ECO:0000313" key="5">
    <source>
        <dbReference type="Proteomes" id="UP000008144"/>
    </source>
</evidence>
<dbReference type="GeneID" id="100179033"/>
<organism evidence="4 5">
    <name type="scientific">Ciona intestinalis</name>
    <name type="common">Transparent sea squirt</name>
    <name type="synonym">Ascidia intestinalis</name>
    <dbReference type="NCBI Taxonomy" id="7719"/>
    <lineage>
        <taxon>Eukaryota</taxon>
        <taxon>Metazoa</taxon>
        <taxon>Chordata</taxon>
        <taxon>Tunicata</taxon>
        <taxon>Ascidiacea</taxon>
        <taxon>Phlebobranchia</taxon>
        <taxon>Cionidae</taxon>
        <taxon>Ciona</taxon>
    </lineage>
</organism>
<dbReference type="SUPFAM" id="SSF69848">
    <property type="entry name" value="LCCL domain"/>
    <property type="match status" value="1"/>
</dbReference>
<dbReference type="AlphaFoldDB" id="H2Y0N6"/>
<keyword evidence="5" id="KW-1185">Reference proteome</keyword>
<dbReference type="InParanoid" id="H2Y0N6"/>
<dbReference type="PANTHER" id="PTHR31331">
    <property type="entry name" value="LCCL DOMAIN PROTEIN (AFU_ORTHOLOGUE AFUA_5G08630)"/>
    <property type="match status" value="1"/>
</dbReference>
<keyword evidence="2" id="KW-0812">Transmembrane</keyword>
<feature type="region of interest" description="Disordered" evidence="1">
    <location>
        <begin position="157"/>
        <end position="177"/>
    </location>
</feature>
<evidence type="ECO:0000313" key="4">
    <source>
        <dbReference type="Ensembl" id="ENSCINP00000035470.1"/>
    </source>
</evidence>
<reference evidence="4" key="3">
    <citation type="submission" date="2025-09" db="UniProtKB">
        <authorList>
            <consortium name="Ensembl"/>
        </authorList>
    </citation>
    <scope>IDENTIFICATION</scope>
</reference>
<feature type="compositionally biased region" description="Low complexity" evidence="1">
    <location>
        <begin position="218"/>
        <end position="229"/>
    </location>
</feature>
<reference evidence="4" key="2">
    <citation type="submission" date="2025-08" db="UniProtKB">
        <authorList>
            <consortium name="Ensembl"/>
        </authorList>
    </citation>
    <scope>IDENTIFICATION</scope>
</reference>
<dbReference type="InterPro" id="IPR051957">
    <property type="entry name" value="CRISP-LCCL_domain"/>
</dbReference>
<evidence type="ECO:0000256" key="2">
    <source>
        <dbReference type="SAM" id="Phobius"/>
    </source>
</evidence>
<gene>
    <name evidence="4" type="primary">LOC100179033</name>
</gene>
<accession>H2Y0N6</accession>
<dbReference type="RefSeq" id="XP_002127476.1">
    <property type="nucleotide sequence ID" value="XM_002127440.4"/>
</dbReference>
<dbReference type="SMART" id="SM00603">
    <property type="entry name" value="LCCL"/>
    <property type="match status" value="1"/>
</dbReference>
<protein>
    <submittedName>
        <fullName evidence="4">Cell wall integrity and stress response component 2</fullName>
    </submittedName>
</protein>
<feature type="transmembrane region" description="Helical" evidence="2">
    <location>
        <begin position="287"/>
        <end position="307"/>
    </location>
</feature>
<dbReference type="GeneTree" id="ENSGT00720000109624"/>